<dbReference type="Proteomes" id="UP000269199">
    <property type="component" value="Chromosome"/>
</dbReference>
<evidence type="ECO:0000313" key="1">
    <source>
        <dbReference type="EMBL" id="AYR25749.1"/>
    </source>
</evidence>
<proteinExistence type="predicted"/>
<sequence length="295" mass="33378">MAKLQLEDKSVKEFVFEFPLYAPLSGNALQIGGFIQEMRSGETMRFDSYCPNCCQDTTWVRAEDPFLDHVNAELTGMQLAFGRADDLSRVWIDNSRHYAVTYQCSRVLEHHFHAYFAVSSNPTSGNYEIVKCGQIPSLLSMKKPLKAHEALLDKEARSEFREALLLSAHGNNIAAFLHLRRILEKLVDIAAVEKGREDPSFDAVAYSRGSFGEKVGLVKDRVPEFLNNTPQLYSILSEGLHQWSNERCGAVIDLMELAIDLILKKVAEEKLRKSEEERTRIALQKLASQMPARPT</sequence>
<protein>
    <submittedName>
        <fullName evidence="1">Uncharacterized protein</fullName>
    </submittedName>
</protein>
<reference evidence="1 2" key="1">
    <citation type="submission" date="2017-11" db="EMBL/GenBank/DDBJ databases">
        <title>Complete genome sequence of Herbaspirillum rubrisubalbicans DSM 11543.</title>
        <authorList>
            <person name="Chen M."/>
            <person name="An Q."/>
        </authorList>
    </citation>
    <scope>NUCLEOTIDE SEQUENCE [LARGE SCALE GENOMIC DNA]</scope>
    <source>
        <strain evidence="1 2">DSM 11543</strain>
    </source>
</reference>
<name>A0AAD0UEY7_9BURK</name>
<dbReference type="EMBL" id="CP024996">
    <property type="protein sequence ID" value="AYR25749.1"/>
    <property type="molecule type" value="Genomic_DNA"/>
</dbReference>
<evidence type="ECO:0000313" key="2">
    <source>
        <dbReference type="Proteomes" id="UP000269199"/>
    </source>
</evidence>
<accession>A0AAD0UEY7</accession>
<dbReference type="AlphaFoldDB" id="A0AAD0UEY7"/>
<organism evidence="1 2">
    <name type="scientific">Herbaspirillum rubrisubalbicans</name>
    <dbReference type="NCBI Taxonomy" id="80842"/>
    <lineage>
        <taxon>Bacteria</taxon>
        <taxon>Pseudomonadati</taxon>
        <taxon>Pseudomonadota</taxon>
        <taxon>Betaproteobacteria</taxon>
        <taxon>Burkholderiales</taxon>
        <taxon>Oxalobacteraceae</taxon>
        <taxon>Herbaspirillum</taxon>
    </lineage>
</organism>
<gene>
    <name evidence="1" type="ORF">RC54_18890</name>
</gene>
<dbReference type="RefSeq" id="WP_061790697.1">
    <property type="nucleotide sequence ID" value="NZ_CP024996.1"/>
</dbReference>